<evidence type="ECO:0000256" key="1">
    <source>
        <dbReference type="ARBA" id="ARBA00022679"/>
    </source>
</evidence>
<keyword evidence="6" id="KW-0732">Signal</keyword>
<dbReference type="Gene3D" id="2.60.40.10">
    <property type="entry name" value="Immunoglobulins"/>
    <property type="match status" value="1"/>
</dbReference>
<organism evidence="10 11">
    <name type="scientific">Pseudomonas hefeiensis</name>
    <dbReference type="NCBI Taxonomy" id="2738125"/>
    <lineage>
        <taxon>Bacteria</taxon>
        <taxon>Pseudomonadati</taxon>
        <taxon>Pseudomonadota</taxon>
        <taxon>Gammaproteobacteria</taxon>
        <taxon>Pseudomonadales</taxon>
        <taxon>Pseudomonadaceae</taxon>
        <taxon>Pseudomonas</taxon>
    </lineage>
</organism>
<dbReference type="PANTHER" id="PTHR24421:SF62">
    <property type="entry name" value="SENSORY TRANSDUCTION HISTIDINE KINASE"/>
    <property type="match status" value="1"/>
</dbReference>
<keyword evidence="5" id="KW-0812">Transmembrane</keyword>
<keyword evidence="11" id="KW-1185">Reference proteome</keyword>
<dbReference type="InterPro" id="IPR013783">
    <property type="entry name" value="Ig-like_fold"/>
</dbReference>
<dbReference type="Gene3D" id="1.20.5.1930">
    <property type="match status" value="1"/>
</dbReference>
<dbReference type="Gene3D" id="2.130.10.10">
    <property type="entry name" value="YVTN repeat-like/Quinoprotein amine dehydrogenase"/>
    <property type="match status" value="3"/>
</dbReference>
<feature type="chain" id="PRO_5047234966" evidence="6">
    <location>
        <begin position="46"/>
        <end position="1038"/>
    </location>
</feature>
<evidence type="ECO:0000256" key="6">
    <source>
        <dbReference type="SAM" id="SignalP"/>
    </source>
</evidence>
<evidence type="ECO:0000313" key="10">
    <source>
        <dbReference type="EMBL" id="WLH12967.1"/>
    </source>
</evidence>
<dbReference type="EMBL" id="CP117449">
    <property type="protein sequence ID" value="WLH12967.1"/>
    <property type="molecule type" value="Genomic_DNA"/>
</dbReference>
<evidence type="ECO:0000256" key="2">
    <source>
        <dbReference type="ARBA" id="ARBA00022777"/>
    </source>
</evidence>
<feature type="transmembrane region" description="Helical" evidence="5">
    <location>
        <begin position="773"/>
        <end position="795"/>
    </location>
</feature>
<name>A0ABY9GBN0_9PSED</name>
<dbReference type="InterPro" id="IPR015943">
    <property type="entry name" value="WD40/YVTN_repeat-like_dom_sf"/>
</dbReference>
<dbReference type="InterPro" id="IPR036890">
    <property type="entry name" value="HATPase_C_sf"/>
</dbReference>
<dbReference type="InterPro" id="IPR011110">
    <property type="entry name" value="Reg_prop"/>
</dbReference>
<feature type="signal peptide" evidence="6">
    <location>
        <begin position="1"/>
        <end position="45"/>
    </location>
</feature>
<feature type="coiled-coil region" evidence="4">
    <location>
        <begin position="854"/>
        <end position="881"/>
    </location>
</feature>
<evidence type="ECO:0000256" key="3">
    <source>
        <dbReference type="ARBA" id="ARBA00023012"/>
    </source>
</evidence>
<feature type="domain" description="Signal transduction histidine kinase subgroup 3 dimerisation and phosphoacceptor" evidence="9">
    <location>
        <begin position="817"/>
        <end position="880"/>
    </location>
</feature>
<dbReference type="InterPro" id="IPR050482">
    <property type="entry name" value="Sensor_HK_TwoCompSys"/>
</dbReference>
<dbReference type="InterPro" id="IPR011123">
    <property type="entry name" value="Y_Y_Y"/>
</dbReference>
<evidence type="ECO:0000259" key="9">
    <source>
        <dbReference type="Pfam" id="PF07730"/>
    </source>
</evidence>
<protein>
    <submittedName>
        <fullName evidence="10">Two-component regulator propeller domain-containing protein</fullName>
    </submittedName>
</protein>
<evidence type="ECO:0000313" key="11">
    <source>
        <dbReference type="Proteomes" id="UP001230339"/>
    </source>
</evidence>
<keyword evidence="4" id="KW-0175">Coiled coil</keyword>
<dbReference type="CDD" id="cd16917">
    <property type="entry name" value="HATPase_UhpB-NarQ-NarX-like"/>
    <property type="match status" value="1"/>
</dbReference>
<keyword evidence="1" id="KW-0808">Transferase</keyword>
<proteinExistence type="predicted"/>
<feature type="domain" description="Two component regulator three Y" evidence="8">
    <location>
        <begin position="714"/>
        <end position="770"/>
    </location>
</feature>
<dbReference type="InterPro" id="IPR011712">
    <property type="entry name" value="Sig_transdc_His_kin_sub3_dim/P"/>
</dbReference>
<keyword evidence="3" id="KW-0902">Two-component regulatory system</keyword>
<dbReference type="RefSeq" id="WP_305387289.1">
    <property type="nucleotide sequence ID" value="NZ_CP117426.1"/>
</dbReference>
<dbReference type="Gene3D" id="3.30.565.10">
    <property type="entry name" value="Histidine kinase-like ATPase, C-terminal domain"/>
    <property type="match status" value="1"/>
</dbReference>
<dbReference type="SUPFAM" id="SSF55874">
    <property type="entry name" value="ATPase domain of HSP90 chaperone/DNA topoisomerase II/histidine kinase"/>
    <property type="match status" value="1"/>
</dbReference>
<keyword evidence="5" id="KW-1133">Transmembrane helix</keyword>
<evidence type="ECO:0000259" key="7">
    <source>
        <dbReference type="Pfam" id="PF02518"/>
    </source>
</evidence>
<reference evidence="10 11" key="1">
    <citation type="submission" date="2023-02" db="EMBL/GenBank/DDBJ databases">
        <title>Evolution of Hrp T3SS in non-pathogenic Pseudomonas fluorescens.</title>
        <authorList>
            <person name="Liao K."/>
            <person name="Wei H."/>
            <person name="Gu Y."/>
        </authorList>
    </citation>
    <scope>NUCLEOTIDE SEQUENCE [LARGE SCALE GENOMIC DNA]</scope>
    <source>
        <strain evidence="10 11">FP205</strain>
    </source>
</reference>
<sequence>MISVSGFSPAKQQKPTPGNRWRTCTALAICMLLVSLLCFSPAVTAADYLLDKLEHHRWTVADEGPNQVGALAQTRDGYLWLGTNDSLYRFDGLDFARYTPPDGNPLGIISVLKAEDEGLWAGLRAGGISLITDTGITHYPVSAGLPGGVIYSIAKDRSGAVWIAANDGLARFDGNAWQRIGTEWNFPGRNARAVLVDRDGTLWAANEDRLFYLPSGAKAFIDAGIAVGWVSHMAQAPDGAIWMAERYGGSLRRIVPNEGDAATQVTVIDGANGLLFDSTGALWVGTSGKGVRYVHASASLSALSITDVRSHQEEFMAKDGLSADIVLPLLEDVDGNIWVGTSAGLDRFRPSAMVSSAFPHNAQNLALVAGTAGSVWAGTSNLPAMRLSSTGLASVDIPAPISNAFNDVNGDIWMAGSKGIWRAQGDEIERVASLPTQDGLDSAVRAMTLDQAGNLWVSINRKGLFVLRSGRWSMVAPPNADPSQLMPVTATTDPLGRLWFGYRNNLIVTHDDQVQRHWGADEGLKVGHVTAMLHQGRLTWVGGQRGVAFFDGERFHSLHLPDNGLFDNIYAILAVPPREPEGDGSYDLWLHGKAGVYQLTAREVKRAIADPQYQIRYRSYEVIGGLANDPHQVLPLPTAVRSTDGRLWFSTSKGVTWIDPTRYVQSKAAPKVVIQSLNVDGKEPRPSELSQLGAEPKRIEISYAALSLSGMQGLHFRYLLEGVDTDWQQAGSKRSAIYTGLGPGDYRFRVLASNQDGILSTEEAVLSFSIRPVFYRTPLFIVLSGLAVAIILWMLHRFNIRRSAQHLRDRLEERHAERERIARELHDTLLQGVQGLMLSFQAATEQIPSTHPARSKMERALDRADQVLVEARERVSNLRDLNEPALNLIDAFAAVTSELQLEGSTRFTLNSHGTPLPLHPIVGEESYRIGCEAIMNAFRHANAQNVEIWIVYTRHAFQLSVGDNGSGIDPQYLPPNIRPDHWGLHGMLERAQKIGGRLSIQRGAHSGTEIQLTVPALTAYRRIPRRLKWLRVLTQLRP</sequence>
<gene>
    <name evidence="10" type="ORF">PSH57_00960</name>
</gene>
<dbReference type="Pfam" id="PF07494">
    <property type="entry name" value="Reg_prop"/>
    <property type="match status" value="2"/>
</dbReference>
<keyword evidence="2" id="KW-0418">Kinase</keyword>
<dbReference type="SUPFAM" id="SSF63829">
    <property type="entry name" value="Calcium-dependent phosphotriesterase"/>
    <property type="match status" value="2"/>
</dbReference>
<dbReference type="PANTHER" id="PTHR24421">
    <property type="entry name" value="NITRATE/NITRITE SENSOR PROTEIN NARX-RELATED"/>
    <property type="match status" value="1"/>
</dbReference>
<dbReference type="Pfam" id="PF02518">
    <property type="entry name" value="HATPase_c"/>
    <property type="match status" value="1"/>
</dbReference>
<dbReference type="Pfam" id="PF07730">
    <property type="entry name" value="HisKA_3"/>
    <property type="match status" value="1"/>
</dbReference>
<dbReference type="Pfam" id="PF07495">
    <property type="entry name" value="Y_Y_Y"/>
    <property type="match status" value="1"/>
</dbReference>
<evidence type="ECO:0000259" key="8">
    <source>
        <dbReference type="Pfam" id="PF07495"/>
    </source>
</evidence>
<dbReference type="Proteomes" id="UP001230339">
    <property type="component" value="Chromosome"/>
</dbReference>
<dbReference type="InterPro" id="IPR003594">
    <property type="entry name" value="HATPase_dom"/>
</dbReference>
<feature type="domain" description="Histidine kinase/HSP90-like ATPase" evidence="7">
    <location>
        <begin position="931"/>
        <end position="1016"/>
    </location>
</feature>
<keyword evidence="5" id="KW-0472">Membrane</keyword>
<evidence type="ECO:0000256" key="4">
    <source>
        <dbReference type="SAM" id="Coils"/>
    </source>
</evidence>
<accession>A0ABY9GBN0</accession>
<evidence type="ECO:0000256" key="5">
    <source>
        <dbReference type="SAM" id="Phobius"/>
    </source>
</evidence>